<organism evidence="1 2">
    <name type="scientific">Daphnia pulex</name>
    <name type="common">Water flea</name>
    <dbReference type="NCBI Taxonomy" id="6669"/>
    <lineage>
        <taxon>Eukaryota</taxon>
        <taxon>Metazoa</taxon>
        <taxon>Ecdysozoa</taxon>
        <taxon>Arthropoda</taxon>
        <taxon>Crustacea</taxon>
        <taxon>Branchiopoda</taxon>
        <taxon>Diplostraca</taxon>
        <taxon>Cladocera</taxon>
        <taxon>Anomopoda</taxon>
        <taxon>Daphniidae</taxon>
        <taxon>Daphnia</taxon>
    </lineage>
</organism>
<keyword evidence="2" id="KW-1185">Reference proteome</keyword>
<evidence type="ECO:0000313" key="2">
    <source>
        <dbReference type="Proteomes" id="UP000000305"/>
    </source>
</evidence>
<dbReference type="Proteomes" id="UP000000305">
    <property type="component" value="Unassembled WGS sequence"/>
</dbReference>
<reference evidence="1 2" key="1">
    <citation type="journal article" date="2011" name="Science">
        <title>The ecoresponsive genome of Daphnia pulex.</title>
        <authorList>
            <person name="Colbourne J.K."/>
            <person name="Pfrender M.E."/>
            <person name="Gilbert D."/>
            <person name="Thomas W.K."/>
            <person name="Tucker A."/>
            <person name="Oakley T.H."/>
            <person name="Tokishita S."/>
            <person name="Aerts A."/>
            <person name="Arnold G.J."/>
            <person name="Basu M.K."/>
            <person name="Bauer D.J."/>
            <person name="Caceres C.E."/>
            <person name="Carmel L."/>
            <person name="Casola C."/>
            <person name="Choi J.H."/>
            <person name="Detter J.C."/>
            <person name="Dong Q."/>
            <person name="Dusheyko S."/>
            <person name="Eads B.D."/>
            <person name="Frohlich T."/>
            <person name="Geiler-Samerotte K.A."/>
            <person name="Gerlach D."/>
            <person name="Hatcher P."/>
            <person name="Jogdeo S."/>
            <person name="Krijgsveld J."/>
            <person name="Kriventseva E.V."/>
            <person name="Kultz D."/>
            <person name="Laforsch C."/>
            <person name="Lindquist E."/>
            <person name="Lopez J."/>
            <person name="Manak J.R."/>
            <person name="Muller J."/>
            <person name="Pangilinan J."/>
            <person name="Patwardhan R.P."/>
            <person name="Pitluck S."/>
            <person name="Pritham E.J."/>
            <person name="Rechtsteiner A."/>
            <person name="Rho M."/>
            <person name="Rogozin I.B."/>
            <person name="Sakarya O."/>
            <person name="Salamov A."/>
            <person name="Schaack S."/>
            <person name="Shapiro H."/>
            <person name="Shiga Y."/>
            <person name="Skalitzky C."/>
            <person name="Smith Z."/>
            <person name="Souvorov A."/>
            <person name="Sung W."/>
            <person name="Tang Z."/>
            <person name="Tsuchiya D."/>
            <person name="Tu H."/>
            <person name="Vos H."/>
            <person name="Wang M."/>
            <person name="Wolf Y.I."/>
            <person name="Yamagata H."/>
            <person name="Yamada T."/>
            <person name="Ye Y."/>
            <person name="Shaw J.R."/>
            <person name="Andrews J."/>
            <person name="Crease T.J."/>
            <person name="Tang H."/>
            <person name="Lucas S.M."/>
            <person name="Robertson H.M."/>
            <person name="Bork P."/>
            <person name="Koonin E.V."/>
            <person name="Zdobnov E.M."/>
            <person name="Grigoriev I.V."/>
            <person name="Lynch M."/>
            <person name="Boore J.L."/>
        </authorList>
    </citation>
    <scope>NUCLEOTIDE SEQUENCE [LARGE SCALE GENOMIC DNA]</scope>
</reference>
<dbReference type="InParanoid" id="E9FU02"/>
<protein>
    <submittedName>
        <fullName evidence="1">Uncharacterized protein</fullName>
    </submittedName>
</protein>
<dbReference type="EMBL" id="GL732524">
    <property type="protein sequence ID" value="EFX89457.1"/>
    <property type="molecule type" value="Genomic_DNA"/>
</dbReference>
<accession>E9FU02</accession>
<dbReference type="HOGENOM" id="CLU_2576256_0_0_1"/>
<name>E9FU02_DAPPU</name>
<dbReference type="AlphaFoldDB" id="E9FU02"/>
<proteinExistence type="predicted"/>
<evidence type="ECO:0000313" key="1">
    <source>
        <dbReference type="EMBL" id="EFX89457.1"/>
    </source>
</evidence>
<sequence length="81" mass="8800">MRTSQLGSMESREVQELYCYCDLLVFDDNRHTPCCFSGLRPEPAIITTSLCAIFSWAGVNLSSATISGSLPGTCMNAVNSM</sequence>
<gene>
    <name evidence="1" type="ORF">DAPPUDRAFT_310553</name>
</gene>
<dbReference type="KEGG" id="dpx:DAPPUDRAFT_310553"/>